<dbReference type="EMBL" id="LT598489">
    <property type="protein sequence ID" value="SCV99943.1"/>
    <property type="molecule type" value="Genomic_DNA"/>
</dbReference>
<protein>
    <submittedName>
        <fullName evidence="2">LAFE_0B05952g1_1</fullName>
    </submittedName>
</protein>
<dbReference type="STRING" id="4955.A0A1G4M7X1"/>
<dbReference type="PANTHER" id="PTHR31441">
    <property type="entry name" value="FOLLICULIN FAMILY MEMBER"/>
    <property type="match status" value="1"/>
</dbReference>
<dbReference type="InterPro" id="IPR037520">
    <property type="entry name" value="Folliculin/SMCR8_longin"/>
</dbReference>
<dbReference type="InterPro" id="IPR021713">
    <property type="entry name" value="Folliculin"/>
</dbReference>
<dbReference type="Proteomes" id="UP000190831">
    <property type="component" value="Chromosome B"/>
</dbReference>
<dbReference type="InterPro" id="IPR037521">
    <property type="entry name" value="FLCN/SMCR8_DENN"/>
</dbReference>
<accession>A0A1G4M7X1</accession>
<feature type="domain" description="UDENN FLCN/SMCR8-type" evidence="1">
    <location>
        <begin position="48"/>
        <end position="233"/>
    </location>
</feature>
<gene>
    <name evidence="2" type="ORF">LAFE_0B05952G</name>
</gene>
<dbReference type="AlphaFoldDB" id="A0A1G4M7X1"/>
<evidence type="ECO:0000313" key="3">
    <source>
        <dbReference type="Proteomes" id="UP000190831"/>
    </source>
</evidence>
<dbReference type="OrthoDB" id="5599713at2759"/>
<sequence length="233" mass="26973">MFSNLISLAHFCDKHGPRVLLVTQCAENSEELLLPSYPTDSYCESCLINFGGFKDEGLCSMRTKLQSKHYVSTQYSSIRYQLLYSIVRYMFSEETMSYDGSPLVFYDNSKGLNLVIGFKLQDANARGNERRYGLILTLDSHDHLKDMALLSHHWEFIINGFNKMVGYIKKLRDDEIERKNRNETCGEFTPIVGAYLRGNKLKEPRNLANLTNDELIFVRLHKWNTFMLDVLGK</sequence>
<dbReference type="Pfam" id="PF11704">
    <property type="entry name" value="Folliculin"/>
    <property type="match status" value="1"/>
</dbReference>
<evidence type="ECO:0000259" key="1">
    <source>
        <dbReference type="PROSITE" id="PS51834"/>
    </source>
</evidence>
<organism evidence="2 3">
    <name type="scientific">Lachancea fermentati</name>
    <name type="common">Zygosaccharomyces fermentati</name>
    <dbReference type="NCBI Taxonomy" id="4955"/>
    <lineage>
        <taxon>Eukaryota</taxon>
        <taxon>Fungi</taxon>
        <taxon>Dikarya</taxon>
        <taxon>Ascomycota</taxon>
        <taxon>Saccharomycotina</taxon>
        <taxon>Saccharomycetes</taxon>
        <taxon>Saccharomycetales</taxon>
        <taxon>Saccharomycetaceae</taxon>
        <taxon>Lachancea</taxon>
    </lineage>
</organism>
<keyword evidence="3" id="KW-1185">Reference proteome</keyword>
<dbReference type="OMA" id="THFCDKH"/>
<evidence type="ECO:0000313" key="2">
    <source>
        <dbReference type="EMBL" id="SCV99943.1"/>
    </source>
</evidence>
<dbReference type="PROSITE" id="PS51834">
    <property type="entry name" value="DENN_FLCN_SMCR8"/>
    <property type="match status" value="1"/>
</dbReference>
<proteinExistence type="predicted"/>
<dbReference type="GO" id="GO:0005096">
    <property type="term" value="F:GTPase activator activity"/>
    <property type="evidence" value="ECO:0007669"/>
    <property type="project" value="InterPro"/>
</dbReference>
<name>A0A1G4M7X1_LACFM</name>
<dbReference type="GO" id="GO:1904263">
    <property type="term" value="P:positive regulation of TORC1 signaling"/>
    <property type="evidence" value="ECO:0007669"/>
    <property type="project" value="TreeGrafter"/>
</dbReference>
<dbReference type="PANTHER" id="PTHR31441:SF2">
    <property type="entry name" value="FOLLICULIN"/>
    <property type="match status" value="1"/>
</dbReference>
<reference evidence="3" key="1">
    <citation type="submission" date="2016-03" db="EMBL/GenBank/DDBJ databases">
        <authorList>
            <person name="Devillers H."/>
        </authorList>
    </citation>
    <scope>NUCLEOTIDE SEQUENCE [LARGE SCALE GENOMIC DNA]</scope>
</reference>
<dbReference type="GO" id="GO:0005829">
    <property type="term" value="C:cytosol"/>
    <property type="evidence" value="ECO:0007669"/>
    <property type="project" value="TreeGrafter"/>
</dbReference>